<dbReference type="AlphaFoldDB" id="A0A183BR03"/>
<dbReference type="WBParaSite" id="GPLIN_000303900">
    <property type="protein sequence ID" value="GPLIN_000303900"/>
    <property type="gene ID" value="GPLIN_000303900"/>
</dbReference>
<sequence length="76" mass="8180">MSIFGLIAIILLFNVIFEPTLARKLSTKGCKVGEGNLTGDDGKSSKGRFKLCPKPLGRCAKNDIFGTTAYCIEPLT</sequence>
<evidence type="ECO:0000313" key="3">
    <source>
        <dbReference type="WBParaSite" id="GPLIN_000303900"/>
    </source>
</evidence>
<feature type="signal peptide" evidence="1">
    <location>
        <begin position="1"/>
        <end position="22"/>
    </location>
</feature>
<proteinExistence type="predicted"/>
<evidence type="ECO:0000313" key="2">
    <source>
        <dbReference type="Proteomes" id="UP000050741"/>
    </source>
</evidence>
<keyword evidence="2" id="KW-1185">Reference proteome</keyword>
<evidence type="ECO:0000313" key="4">
    <source>
        <dbReference type="WBParaSite" id="GPLIN_000975700"/>
    </source>
</evidence>
<accession>A0A183BR03</accession>
<organism evidence="2 3">
    <name type="scientific">Globodera pallida</name>
    <name type="common">Potato cyst nematode worm</name>
    <name type="synonym">Heterodera pallida</name>
    <dbReference type="NCBI Taxonomy" id="36090"/>
    <lineage>
        <taxon>Eukaryota</taxon>
        <taxon>Metazoa</taxon>
        <taxon>Ecdysozoa</taxon>
        <taxon>Nematoda</taxon>
        <taxon>Chromadorea</taxon>
        <taxon>Rhabditida</taxon>
        <taxon>Tylenchina</taxon>
        <taxon>Tylenchomorpha</taxon>
        <taxon>Tylenchoidea</taxon>
        <taxon>Heteroderidae</taxon>
        <taxon>Heteroderinae</taxon>
        <taxon>Globodera</taxon>
    </lineage>
</organism>
<dbReference type="WBParaSite" id="GPLIN_000975700">
    <property type="protein sequence ID" value="GPLIN_000975700"/>
    <property type="gene ID" value="GPLIN_000975700"/>
</dbReference>
<reference evidence="2" key="1">
    <citation type="submission" date="2014-05" db="EMBL/GenBank/DDBJ databases">
        <title>The genome and life-stage specific transcriptomes of Globodera pallida elucidate key aspects of plant parasitism by a cyst nematode.</title>
        <authorList>
            <person name="Cotton J.A."/>
            <person name="Lilley C.J."/>
            <person name="Jones L.M."/>
            <person name="Kikuchi T."/>
            <person name="Reid A.J."/>
            <person name="Thorpe P."/>
            <person name="Tsai I.J."/>
            <person name="Beasley H."/>
            <person name="Blok V."/>
            <person name="Cock P.J.A."/>
            <person name="Van den Akker S.E."/>
            <person name="Holroyd N."/>
            <person name="Hunt M."/>
            <person name="Mantelin S."/>
            <person name="Naghra H."/>
            <person name="Pain A."/>
            <person name="Palomares-Rius J.E."/>
            <person name="Zarowiecki M."/>
            <person name="Berriman M."/>
            <person name="Jones J.T."/>
            <person name="Urwin P.E."/>
        </authorList>
    </citation>
    <scope>NUCLEOTIDE SEQUENCE [LARGE SCALE GENOMIC DNA]</scope>
    <source>
        <strain evidence="2">Lindley</strain>
    </source>
</reference>
<protein>
    <submittedName>
        <fullName evidence="3 4">Secreted protein</fullName>
    </submittedName>
</protein>
<dbReference type="Proteomes" id="UP000050741">
    <property type="component" value="Unassembled WGS sequence"/>
</dbReference>
<reference evidence="3 4" key="2">
    <citation type="submission" date="2016-06" db="UniProtKB">
        <authorList>
            <consortium name="WormBaseParasite"/>
        </authorList>
    </citation>
    <scope>IDENTIFICATION</scope>
</reference>
<evidence type="ECO:0000256" key="1">
    <source>
        <dbReference type="SAM" id="SignalP"/>
    </source>
</evidence>
<keyword evidence="1" id="KW-0732">Signal</keyword>
<name>A0A183BR03_GLOPA</name>
<feature type="chain" id="PRO_5008874594" evidence="1">
    <location>
        <begin position="23"/>
        <end position="76"/>
    </location>
</feature>